<dbReference type="eggNOG" id="arCOG00767">
    <property type="taxonomic scope" value="Archaea"/>
</dbReference>
<proteinExistence type="inferred from homology"/>
<evidence type="ECO:0000259" key="13">
    <source>
        <dbReference type="Pfam" id="PF02880"/>
    </source>
</evidence>
<keyword evidence="4 7" id="KW-0479">Metal-binding</keyword>
<evidence type="ECO:0000313" key="15">
    <source>
        <dbReference type="Proteomes" id="UP000016887"/>
    </source>
</evidence>
<evidence type="ECO:0000313" key="14">
    <source>
        <dbReference type="EMBL" id="BAN90994.1"/>
    </source>
</evidence>
<evidence type="ECO:0000256" key="1">
    <source>
        <dbReference type="ARBA" id="ARBA00001946"/>
    </source>
</evidence>
<dbReference type="Pfam" id="PF02880">
    <property type="entry name" value="PGM_PMM_III"/>
    <property type="match status" value="1"/>
</dbReference>
<dbReference type="GO" id="GO:0005975">
    <property type="term" value="P:carbohydrate metabolic process"/>
    <property type="evidence" value="ECO:0007669"/>
    <property type="project" value="InterPro"/>
</dbReference>
<evidence type="ECO:0000259" key="11">
    <source>
        <dbReference type="Pfam" id="PF02878"/>
    </source>
</evidence>
<dbReference type="InterPro" id="IPR016066">
    <property type="entry name" value="A-D-PHexomutase_CS"/>
</dbReference>
<protein>
    <submittedName>
        <fullName evidence="14">Phospho-sugar mutase</fullName>
    </submittedName>
</protein>
<reference evidence="14 15" key="1">
    <citation type="journal article" date="2013" name="Appl. Environ. Microbiol.">
        <title>Variation of the Virus-Related Elements within Syntenic Genomes of the Hyperthermophilic Archaeon Aeropyrum.</title>
        <authorList>
            <person name="Daifuku T."/>
            <person name="Yoshida T."/>
            <person name="Kitamura T."/>
            <person name="Kawaichi S."/>
            <person name="Inoue T."/>
            <person name="Nomura K."/>
            <person name="Yoshida Y."/>
            <person name="Kuno S."/>
            <person name="Sako Y."/>
        </authorList>
    </citation>
    <scope>NUCLEOTIDE SEQUENCE [LARGE SCALE GENOMIC DNA]</scope>
    <source>
        <strain evidence="14 15">SY1</strain>
    </source>
</reference>
<dbReference type="GO" id="GO:0008966">
    <property type="term" value="F:phosphoglucosamine mutase activity"/>
    <property type="evidence" value="ECO:0007669"/>
    <property type="project" value="InterPro"/>
</dbReference>
<comment type="cofactor">
    <cofactor evidence="1">
        <name>Mg(2+)</name>
        <dbReference type="ChEBI" id="CHEBI:18420"/>
    </cofactor>
</comment>
<dbReference type="STRING" id="1198449.ACAM_1525"/>
<dbReference type="Pfam" id="PF00408">
    <property type="entry name" value="PGM_PMM_IV"/>
    <property type="match status" value="1"/>
</dbReference>
<dbReference type="Gene3D" id="3.40.120.10">
    <property type="entry name" value="Alpha-D-Glucose-1,6-Bisphosphate, subunit A, domain 3"/>
    <property type="match status" value="3"/>
</dbReference>
<dbReference type="InterPro" id="IPR005841">
    <property type="entry name" value="Alpha-D-phosphohexomutase_SF"/>
</dbReference>
<keyword evidence="9" id="KW-1133">Transmembrane helix</keyword>
<dbReference type="InterPro" id="IPR036900">
    <property type="entry name" value="A-D-PHexomutase_C_sf"/>
</dbReference>
<feature type="domain" description="Alpha-D-phosphohexomutase C-terminal" evidence="10">
    <location>
        <begin position="402"/>
        <end position="450"/>
    </location>
</feature>
<name>U3TI08_9CREN</name>
<dbReference type="PROSITE" id="PS00710">
    <property type="entry name" value="PGM_PMM"/>
    <property type="match status" value="1"/>
</dbReference>
<evidence type="ECO:0000256" key="7">
    <source>
        <dbReference type="RuleBase" id="RU004326"/>
    </source>
</evidence>
<evidence type="ECO:0000256" key="6">
    <source>
        <dbReference type="ARBA" id="ARBA00023235"/>
    </source>
</evidence>
<organism evidence="14 15">
    <name type="scientific">Aeropyrum camini SY1 = JCM 12091</name>
    <dbReference type="NCBI Taxonomy" id="1198449"/>
    <lineage>
        <taxon>Archaea</taxon>
        <taxon>Thermoproteota</taxon>
        <taxon>Thermoprotei</taxon>
        <taxon>Desulfurococcales</taxon>
        <taxon>Desulfurococcaceae</taxon>
        <taxon>Aeropyrum</taxon>
    </lineage>
</organism>
<dbReference type="InterPro" id="IPR005843">
    <property type="entry name" value="A-D-PHexomutase_C"/>
</dbReference>
<dbReference type="PANTHER" id="PTHR43771:SF1">
    <property type="entry name" value="PHOSPHOMANNOMUTASE"/>
    <property type="match status" value="1"/>
</dbReference>
<dbReference type="PANTHER" id="PTHR43771">
    <property type="entry name" value="PHOSPHOMANNOMUTASE"/>
    <property type="match status" value="1"/>
</dbReference>
<feature type="transmembrane region" description="Helical" evidence="9">
    <location>
        <begin position="21"/>
        <end position="46"/>
    </location>
</feature>
<feature type="domain" description="Alpha-D-phosphohexomutase alpha/beta/alpha" evidence="13">
    <location>
        <begin position="262"/>
        <end position="364"/>
    </location>
</feature>
<accession>U3TI08</accession>
<dbReference type="KEGG" id="acj:ACAM_1525"/>
<dbReference type="InterPro" id="IPR024086">
    <property type="entry name" value="GlmM_arc-type"/>
</dbReference>
<dbReference type="EMBL" id="AP012489">
    <property type="protein sequence ID" value="BAN90994.1"/>
    <property type="molecule type" value="Genomic_DNA"/>
</dbReference>
<dbReference type="AlphaFoldDB" id="U3TI08"/>
<dbReference type="InterPro" id="IPR005845">
    <property type="entry name" value="A-D-PHexomutase_a/b/a-II"/>
</dbReference>
<keyword evidence="9" id="KW-0472">Membrane</keyword>
<dbReference type="OrthoDB" id="10363at2157"/>
<dbReference type="InterPro" id="IPR016055">
    <property type="entry name" value="A-D-PHexomutase_a/b/a-I/II/III"/>
</dbReference>
<dbReference type="RefSeq" id="WP_022542260.1">
    <property type="nucleotide sequence ID" value="NC_022521.1"/>
</dbReference>
<evidence type="ECO:0000259" key="10">
    <source>
        <dbReference type="Pfam" id="PF00408"/>
    </source>
</evidence>
<dbReference type="GeneID" id="17110728"/>
<feature type="domain" description="Alpha-D-phosphohexomutase alpha/beta/alpha" evidence="12">
    <location>
        <begin position="158"/>
        <end position="250"/>
    </location>
</feature>
<sequence>MGGSVRLFGTAGIRGRYLRKVTPLLAFQVGLALAGYVGSGGSIVVAHDVRTTSPLLASMAASGVMAGGVDAILVGQAPLPAASYSVVRSGSKAGIMVTASHNPPWDNGIKIVDGKGMELTRIEEEELESIIEAGVEGYLADWNSVGILRIEREMLSYYMEDIIARASVKGGGDLSVAVDCANGAASGVTPIILRSIGVSRVYTLNCHPDGHFPGRHPEPRPDVLKPFIKASSALGVHAFIAHDGDADRTALGVPGYGFVKQDLVIALLAWWKLREKRGSVVVSVDVGSEVEEVVEELGGSIIRSRLGKIHEKLLQEADAVLAAEPWKLIDPDWGLWVDGIYQAALIAHISLSTRKSPRELLDMLPYYPSARVSYVLGGENERDRLYEQVVEELSHSLTGSAVGILPIDGVRIDYEDGSWLLVRKSGTEPKLRVYAQAREEERLVNLLARVHRIVAETASRAGIRLSSKEEHISLPPGGSRGFRGRNALL</sequence>
<dbReference type="PRINTS" id="PR00509">
    <property type="entry name" value="PGMPMM"/>
</dbReference>
<keyword evidence="9" id="KW-0812">Transmembrane</keyword>
<dbReference type="CDD" id="cd03087">
    <property type="entry name" value="PGM_like1"/>
    <property type="match status" value="1"/>
</dbReference>
<dbReference type="SUPFAM" id="SSF53738">
    <property type="entry name" value="Phosphoglucomutase, first 3 domains"/>
    <property type="match status" value="3"/>
</dbReference>
<dbReference type="InterPro" id="IPR005846">
    <property type="entry name" value="A-D-PHexomutase_a/b/a-III"/>
</dbReference>
<keyword evidence="15" id="KW-1185">Reference proteome</keyword>
<evidence type="ECO:0000256" key="9">
    <source>
        <dbReference type="SAM" id="Phobius"/>
    </source>
</evidence>
<comment type="similarity">
    <text evidence="2 7">Belongs to the phosphohexose mutase family.</text>
</comment>
<keyword evidence="5 7" id="KW-0460">Magnesium</keyword>
<feature type="domain" description="Alpha-D-phosphohexomutase alpha/beta/alpha" evidence="11">
    <location>
        <begin position="6"/>
        <end position="133"/>
    </location>
</feature>
<dbReference type="InterPro" id="IPR005844">
    <property type="entry name" value="A-D-PHexomutase_a/b/a-I"/>
</dbReference>
<keyword evidence="6" id="KW-0413">Isomerase</keyword>
<evidence type="ECO:0000256" key="3">
    <source>
        <dbReference type="ARBA" id="ARBA00022553"/>
    </source>
</evidence>
<feature type="region of interest" description="Disordered" evidence="8">
    <location>
        <begin position="470"/>
        <end position="489"/>
    </location>
</feature>
<dbReference type="Pfam" id="PF02878">
    <property type="entry name" value="PGM_PMM_I"/>
    <property type="match status" value="1"/>
</dbReference>
<dbReference type="Pfam" id="PF02879">
    <property type="entry name" value="PGM_PMM_II"/>
    <property type="match status" value="1"/>
</dbReference>
<keyword evidence="3" id="KW-0597">Phosphoprotein</keyword>
<evidence type="ECO:0000256" key="4">
    <source>
        <dbReference type="ARBA" id="ARBA00022723"/>
    </source>
</evidence>
<evidence type="ECO:0000256" key="5">
    <source>
        <dbReference type="ARBA" id="ARBA00022842"/>
    </source>
</evidence>
<dbReference type="SUPFAM" id="SSF55957">
    <property type="entry name" value="Phosphoglucomutase, C-terminal domain"/>
    <property type="match status" value="1"/>
</dbReference>
<evidence type="ECO:0000256" key="2">
    <source>
        <dbReference type="ARBA" id="ARBA00010231"/>
    </source>
</evidence>
<dbReference type="Proteomes" id="UP000016887">
    <property type="component" value="Chromosome"/>
</dbReference>
<evidence type="ECO:0000259" key="12">
    <source>
        <dbReference type="Pfam" id="PF02879"/>
    </source>
</evidence>
<gene>
    <name evidence="14" type="ORF">ACAM_1525</name>
</gene>
<evidence type="ECO:0000256" key="8">
    <source>
        <dbReference type="SAM" id="MobiDB-lite"/>
    </source>
</evidence>
<dbReference type="Gene3D" id="3.30.310.50">
    <property type="entry name" value="Alpha-D-phosphohexomutase, C-terminal domain"/>
    <property type="match status" value="1"/>
</dbReference>
<dbReference type="GO" id="GO:0000287">
    <property type="term" value="F:magnesium ion binding"/>
    <property type="evidence" value="ECO:0007669"/>
    <property type="project" value="InterPro"/>
</dbReference>